<gene>
    <name evidence="8" type="primary">csm5</name>
    <name evidence="8" type="ORF">H9848_12770</name>
</gene>
<evidence type="ECO:0000256" key="3">
    <source>
        <dbReference type="ARBA" id="ARBA00016113"/>
    </source>
</evidence>
<comment type="caution">
    <text evidence="8">The sequence shown here is derived from an EMBL/GenBank/DDBJ whole genome shotgun (WGS) entry which is preliminary data.</text>
</comment>
<evidence type="ECO:0000256" key="6">
    <source>
        <dbReference type="ARBA" id="ARBA00031720"/>
    </source>
</evidence>
<evidence type="ECO:0000313" key="9">
    <source>
        <dbReference type="Proteomes" id="UP000823847"/>
    </source>
</evidence>
<evidence type="ECO:0000256" key="2">
    <source>
        <dbReference type="ARBA" id="ARBA00006680"/>
    </source>
</evidence>
<dbReference type="EMBL" id="DXEN01000095">
    <property type="protein sequence ID" value="HIX87457.1"/>
    <property type="molecule type" value="Genomic_DNA"/>
</dbReference>
<dbReference type="Proteomes" id="UP000823847">
    <property type="component" value="Unassembled WGS sequence"/>
</dbReference>
<dbReference type="GO" id="GO:0003723">
    <property type="term" value="F:RNA binding"/>
    <property type="evidence" value="ECO:0007669"/>
    <property type="project" value="UniProtKB-KW"/>
</dbReference>
<name>A0A9D1XTG9_9BACT</name>
<feature type="domain" description="CRISPR type III-associated protein" evidence="7">
    <location>
        <begin position="6"/>
        <end position="327"/>
    </location>
</feature>
<dbReference type="Pfam" id="PF03787">
    <property type="entry name" value="RAMPs"/>
    <property type="match status" value="1"/>
</dbReference>
<evidence type="ECO:0000313" key="8">
    <source>
        <dbReference type="EMBL" id="HIX87457.1"/>
    </source>
</evidence>
<reference evidence="8" key="1">
    <citation type="journal article" date="2021" name="PeerJ">
        <title>Extensive microbial diversity within the chicken gut microbiome revealed by metagenomics and culture.</title>
        <authorList>
            <person name="Gilroy R."/>
            <person name="Ravi A."/>
            <person name="Getino M."/>
            <person name="Pursley I."/>
            <person name="Horton D.L."/>
            <person name="Alikhan N.F."/>
            <person name="Baker D."/>
            <person name="Gharbi K."/>
            <person name="Hall N."/>
            <person name="Watson M."/>
            <person name="Adriaenssens E.M."/>
            <person name="Foster-Nyarko E."/>
            <person name="Jarju S."/>
            <person name="Secka A."/>
            <person name="Antonio M."/>
            <person name="Oren A."/>
            <person name="Chaudhuri R.R."/>
            <person name="La Ragione R."/>
            <person name="Hildebrand F."/>
            <person name="Pallen M.J."/>
        </authorList>
    </citation>
    <scope>NUCLEOTIDE SEQUENCE</scope>
    <source>
        <strain evidence="8">ChiHecec2B26-12326</strain>
    </source>
</reference>
<dbReference type="InterPro" id="IPR005537">
    <property type="entry name" value="RAMP_III_fam"/>
</dbReference>
<evidence type="ECO:0000256" key="5">
    <source>
        <dbReference type="ARBA" id="ARBA00023118"/>
    </source>
</evidence>
<keyword evidence="4" id="KW-0694">RNA-binding</keyword>
<comment type="similarity">
    <text evidence="2">Belongs to the CRISPR-associated Csm5 family.</text>
</comment>
<dbReference type="PANTHER" id="PTHR38007:SF1">
    <property type="entry name" value="CRISPR SYSTEM CMS PROTEIN CSM5"/>
    <property type="match status" value="1"/>
</dbReference>
<dbReference type="PANTHER" id="PTHR38007">
    <property type="entry name" value="CRISPR SYSTEM CMS PROTEIN CSM5"/>
    <property type="match status" value="1"/>
</dbReference>
<keyword evidence="5" id="KW-0051">Antiviral defense</keyword>
<dbReference type="AlphaFoldDB" id="A0A9D1XTG9"/>
<accession>A0A9D1XTG9</accession>
<dbReference type="NCBIfam" id="TIGR01899">
    <property type="entry name" value="cas_TM1807_csm5"/>
    <property type="match status" value="1"/>
</dbReference>
<evidence type="ECO:0000256" key="1">
    <source>
        <dbReference type="ARBA" id="ARBA00003088"/>
    </source>
</evidence>
<comment type="function">
    <text evidence="1">This subunit might be involved in maturation of a crRNA intermediate to its mature form.</text>
</comment>
<dbReference type="GO" id="GO:0051607">
    <property type="term" value="P:defense response to virus"/>
    <property type="evidence" value="ECO:0007669"/>
    <property type="project" value="UniProtKB-KW"/>
</dbReference>
<sequence length="387" mass="44664">MMSQIKIETLTPVHIGNGNFLRNKADFTVFREDGNSVIGIVDPRKILNIIGEEHLEDWILSIENPEDDIRSFIRRNSIDKTVMPRTYSRRVIMNFTENIRDADTLKECIHDGRGLPYIPGSSIKGAIRTAIVSSLAKGKDSADLERRIKRGKNGQIDKRFAAQQIENDFFGNQQIEKDDPKKDIFRFLQMGDAYFEKETEIVTRMVNLNITSRKKLVDTSKPQLIEAIGADSKSAFQMKIAKDYYQWVKENGWPLKDFPESMDALSSLFQLINAHTNELILDEIKYWKTVNEDHEGADDYIDSLRMILGNIKKCQQGKECVLRIGHGSGWRFITGAWSERLDKFEEEIVPVARPNNYRYQEYVFPKSRRLDEDGDILGFVKLSIDKE</sequence>
<organism evidence="8 9">
    <name type="scientific">Candidatus Parabacteroides intestinigallinarum</name>
    <dbReference type="NCBI Taxonomy" id="2838722"/>
    <lineage>
        <taxon>Bacteria</taxon>
        <taxon>Pseudomonadati</taxon>
        <taxon>Bacteroidota</taxon>
        <taxon>Bacteroidia</taxon>
        <taxon>Bacteroidales</taxon>
        <taxon>Tannerellaceae</taxon>
        <taxon>Parabacteroides</taxon>
    </lineage>
</organism>
<reference evidence="8" key="2">
    <citation type="submission" date="2021-04" db="EMBL/GenBank/DDBJ databases">
        <authorList>
            <person name="Gilroy R."/>
        </authorList>
    </citation>
    <scope>NUCLEOTIDE SEQUENCE</scope>
    <source>
        <strain evidence="8">ChiHecec2B26-12326</strain>
    </source>
</reference>
<dbReference type="InterPro" id="IPR010173">
    <property type="entry name" value="CRISPR-assoc_Csm5"/>
</dbReference>
<evidence type="ECO:0000256" key="4">
    <source>
        <dbReference type="ARBA" id="ARBA00022884"/>
    </source>
</evidence>
<evidence type="ECO:0000259" key="7">
    <source>
        <dbReference type="Pfam" id="PF03787"/>
    </source>
</evidence>
<proteinExistence type="inferred from homology"/>
<protein>
    <recommendedName>
        <fullName evidence="3">CRISPR system Cms protein Csm5</fullName>
    </recommendedName>
    <alternativeName>
        <fullName evidence="6">CRISPR type III A-associated protein Csm5</fullName>
    </alternativeName>
</protein>